<name>A0A940MHA0_9ACTN</name>
<dbReference type="Proteomes" id="UP000670475">
    <property type="component" value="Unassembled WGS sequence"/>
</dbReference>
<dbReference type="InterPro" id="IPR003754">
    <property type="entry name" value="4pyrrol_synth_uPrphyn_synth"/>
</dbReference>
<dbReference type="SUPFAM" id="SSF69618">
    <property type="entry name" value="HemD-like"/>
    <property type="match status" value="1"/>
</dbReference>
<dbReference type="Pfam" id="PF02602">
    <property type="entry name" value="HEM4"/>
    <property type="match status" value="1"/>
</dbReference>
<dbReference type="GO" id="GO:0006780">
    <property type="term" value="P:uroporphyrinogen III biosynthetic process"/>
    <property type="evidence" value="ECO:0007669"/>
    <property type="project" value="InterPro"/>
</dbReference>
<dbReference type="Gene3D" id="3.40.50.10090">
    <property type="match status" value="2"/>
</dbReference>
<dbReference type="AlphaFoldDB" id="A0A940MHA0"/>
<proteinExistence type="predicted"/>
<dbReference type="EMBL" id="JAGIQL010000046">
    <property type="protein sequence ID" value="MBP0458583.1"/>
    <property type="molecule type" value="Genomic_DNA"/>
</dbReference>
<dbReference type="NCBIfam" id="NF005568">
    <property type="entry name" value="PRK07239.1"/>
    <property type="match status" value="1"/>
</dbReference>
<organism evidence="2 3">
    <name type="scientific">Streptomyces montanisoli</name>
    <dbReference type="NCBI Taxonomy" id="2798581"/>
    <lineage>
        <taxon>Bacteria</taxon>
        <taxon>Bacillati</taxon>
        <taxon>Actinomycetota</taxon>
        <taxon>Actinomycetes</taxon>
        <taxon>Kitasatosporales</taxon>
        <taxon>Streptomycetaceae</taxon>
        <taxon>Streptomyces</taxon>
    </lineage>
</organism>
<dbReference type="EC" id="4.2.1.75" evidence="2"/>
<keyword evidence="3" id="KW-1185">Reference proteome</keyword>
<reference evidence="2" key="1">
    <citation type="submission" date="2021-03" db="EMBL/GenBank/DDBJ databases">
        <title>Whole genome sequence of Streptomyces bomunensis MMS17-BM035.</title>
        <authorList>
            <person name="Lee J.H."/>
        </authorList>
    </citation>
    <scope>NUCLEOTIDE SEQUENCE</scope>
    <source>
        <strain evidence="2">MMS17-BM035</strain>
    </source>
</reference>
<protein>
    <submittedName>
        <fullName evidence="2">Uroporphyrinogen-III synthase</fullName>
        <ecNumber evidence="2">4.2.1.75</ecNumber>
    </submittedName>
</protein>
<dbReference type="CDD" id="cd06578">
    <property type="entry name" value="HemD"/>
    <property type="match status" value="1"/>
</dbReference>
<evidence type="ECO:0000259" key="1">
    <source>
        <dbReference type="Pfam" id="PF02602"/>
    </source>
</evidence>
<evidence type="ECO:0000313" key="2">
    <source>
        <dbReference type="EMBL" id="MBP0458583.1"/>
    </source>
</evidence>
<accession>A0A940MHA0</accession>
<comment type="caution">
    <text evidence="2">The sequence shown here is derived from an EMBL/GenBank/DDBJ whole genome shotgun (WGS) entry which is preliminary data.</text>
</comment>
<dbReference type="InterPro" id="IPR039793">
    <property type="entry name" value="UROS/Hem4"/>
</dbReference>
<dbReference type="GO" id="GO:0004852">
    <property type="term" value="F:uroporphyrinogen-III synthase activity"/>
    <property type="evidence" value="ECO:0007669"/>
    <property type="project" value="UniProtKB-EC"/>
</dbReference>
<feature type="domain" description="Tetrapyrrole biosynthesis uroporphyrinogen III synthase" evidence="1">
    <location>
        <begin position="23"/>
        <end position="264"/>
    </location>
</feature>
<dbReference type="PANTHER" id="PTHR40082">
    <property type="entry name" value="BLR5956 PROTEIN"/>
    <property type="match status" value="1"/>
</dbReference>
<sequence>MAERDAPLAGFTVGVTAARRADEQAALLRRRGARVVLAPAMRTVPLADDTRLRAATRALLDTPPDTVVATTAVGFRGWLEAAEGWGDGGALLQRLRGARLYARGPKVTGAVRAAGLREEWAPASESLAEVVDRLLAEGVDGRRVALQLHGESMAGVREALADAGADVVAVPVYRWLPPLDPAPLDDLIERAVARELAAVTFTSAPAAASLLARAAERGALDGLLGALGRDVLAACVGSVTAAPLHEHGVETREPERARLGPLVQLLCDELPARPPAV</sequence>
<gene>
    <name evidence="2" type="ORF">JFN87_13880</name>
</gene>
<keyword evidence="2" id="KW-0456">Lyase</keyword>
<evidence type="ECO:0000313" key="3">
    <source>
        <dbReference type="Proteomes" id="UP000670475"/>
    </source>
</evidence>
<dbReference type="PANTHER" id="PTHR40082:SF1">
    <property type="entry name" value="BLR5956 PROTEIN"/>
    <property type="match status" value="1"/>
</dbReference>
<dbReference type="InterPro" id="IPR036108">
    <property type="entry name" value="4pyrrol_syn_uPrphyn_synt_sf"/>
</dbReference>